<dbReference type="FunFam" id="1.10.8.10:FF:000001">
    <property type="entry name" value="Elongation factor Ts"/>
    <property type="match status" value="1"/>
</dbReference>
<dbReference type="HAMAP" id="MF_00050">
    <property type="entry name" value="EF_Ts"/>
    <property type="match status" value="1"/>
</dbReference>
<feature type="domain" description="Translation elongation factor EFTs/EF1B dimerisation" evidence="9">
    <location>
        <begin position="71"/>
        <end position="274"/>
    </location>
</feature>
<feature type="region of interest" description="Involved in Mg(2+) ion dislocation from EF-Tu" evidence="6">
    <location>
        <begin position="80"/>
        <end position="83"/>
    </location>
</feature>
<dbReference type="Proteomes" id="UP000031488">
    <property type="component" value="Unassembled WGS sequence"/>
</dbReference>
<evidence type="ECO:0000256" key="2">
    <source>
        <dbReference type="ARBA" id="ARBA00016956"/>
    </source>
</evidence>
<keyword evidence="3 6" id="KW-0251">Elongation factor</keyword>
<dbReference type="EMBL" id="JTJZ01000020">
    <property type="protein sequence ID" value="KHS52044.1"/>
    <property type="molecule type" value="Genomic_DNA"/>
</dbReference>
<dbReference type="InterPro" id="IPR036402">
    <property type="entry name" value="EF-Ts_dimer_sf"/>
</dbReference>
<evidence type="ECO:0000313" key="12">
    <source>
        <dbReference type="Proteomes" id="UP000031488"/>
    </source>
</evidence>
<reference evidence="11 12" key="1">
    <citation type="submission" date="2014-11" db="EMBL/GenBank/DDBJ databases">
        <title>Draft Genome Sequence of Brevibacterium linens AE038-8.</title>
        <authorList>
            <person name="Maizel D."/>
            <person name="Utturkar S.M."/>
            <person name="Brown S.D."/>
            <person name="Ferrero M."/>
            <person name="Rosen B.P."/>
        </authorList>
    </citation>
    <scope>NUCLEOTIDE SEQUENCE [LARGE SCALE GENOMIC DNA]</scope>
    <source>
        <strain evidence="11 12">AE038-8</strain>
    </source>
</reference>
<organism evidence="11 12">
    <name type="scientific">Brevibacterium linens</name>
    <dbReference type="NCBI Taxonomy" id="1703"/>
    <lineage>
        <taxon>Bacteria</taxon>
        <taxon>Bacillati</taxon>
        <taxon>Actinomycetota</taxon>
        <taxon>Actinomycetes</taxon>
        <taxon>Micrococcales</taxon>
        <taxon>Brevibacteriaceae</taxon>
        <taxon>Brevibacterium</taxon>
    </lineage>
</organism>
<dbReference type="Pfam" id="PF00889">
    <property type="entry name" value="EF_TS"/>
    <property type="match status" value="1"/>
</dbReference>
<dbReference type="InterPro" id="IPR018101">
    <property type="entry name" value="Transl_elong_Ts_CS"/>
</dbReference>
<accession>A0A142NPS5</accession>
<dbReference type="SUPFAM" id="SSF54713">
    <property type="entry name" value="Elongation factor Ts (EF-Ts), dimerisation domain"/>
    <property type="match status" value="1"/>
</dbReference>
<evidence type="ECO:0000259" key="9">
    <source>
        <dbReference type="Pfam" id="PF00889"/>
    </source>
</evidence>
<dbReference type="KEGG" id="bly:A2T55_11820"/>
<evidence type="ECO:0000256" key="1">
    <source>
        <dbReference type="ARBA" id="ARBA00005532"/>
    </source>
</evidence>
<evidence type="ECO:0000256" key="5">
    <source>
        <dbReference type="ARBA" id="ARBA00025453"/>
    </source>
</evidence>
<comment type="similarity">
    <text evidence="1 6 7">Belongs to the EF-Ts family.</text>
</comment>
<dbReference type="CDD" id="cd14275">
    <property type="entry name" value="UBA_EF-Ts"/>
    <property type="match status" value="1"/>
</dbReference>
<dbReference type="FunFam" id="1.10.286.20:FF:000001">
    <property type="entry name" value="Elongation factor Ts"/>
    <property type="match status" value="1"/>
</dbReference>
<keyword evidence="6" id="KW-0963">Cytoplasm</keyword>
<dbReference type="NCBIfam" id="TIGR00116">
    <property type="entry name" value="tsf"/>
    <property type="match status" value="1"/>
</dbReference>
<evidence type="ECO:0000313" key="10">
    <source>
        <dbReference type="EMBL" id="AMT94380.1"/>
    </source>
</evidence>
<dbReference type="PROSITE" id="PS01126">
    <property type="entry name" value="EF_TS_1"/>
    <property type="match status" value="1"/>
</dbReference>
<evidence type="ECO:0000256" key="6">
    <source>
        <dbReference type="HAMAP-Rule" id="MF_00050"/>
    </source>
</evidence>
<dbReference type="InterPro" id="IPR014039">
    <property type="entry name" value="Transl_elong_EFTs/EF1B_dimer"/>
</dbReference>
<comment type="function">
    <text evidence="5 6 7">Associates with the EF-Tu.GDP complex and induces the exchange of GDP to GTP. It remains bound to the aminoacyl-tRNA.EF-Tu.GTP complex up to the GTP hydrolysis stage on the ribosome.</text>
</comment>
<dbReference type="GO" id="GO:0003746">
    <property type="term" value="F:translation elongation factor activity"/>
    <property type="evidence" value="ECO:0007669"/>
    <property type="project" value="UniProtKB-UniRule"/>
</dbReference>
<protein>
    <recommendedName>
        <fullName evidence="2 6">Elongation factor Ts</fullName>
        <shortName evidence="6">EF-Ts</shortName>
    </recommendedName>
</protein>
<keyword evidence="4 6" id="KW-0648">Protein biosynthesis</keyword>
<dbReference type="Gene3D" id="1.10.8.10">
    <property type="entry name" value="DNA helicase RuvA subunit, C-terminal domain"/>
    <property type="match status" value="1"/>
</dbReference>
<dbReference type="PANTHER" id="PTHR11741">
    <property type="entry name" value="ELONGATION FACTOR TS"/>
    <property type="match status" value="1"/>
</dbReference>
<evidence type="ECO:0000256" key="8">
    <source>
        <dbReference type="RuleBase" id="RU000643"/>
    </source>
</evidence>
<dbReference type="InterPro" id="IPR001816">
    <property type="entry name" value="Transl_elong_EFTs/EF1B"/>
</dbReference>
<dbReference type="STRING" id="1703.BLSMQ_2566"/>
<reference evidence="13" key="2">
    <citation type="submission" date="2016-03" db="EMBL/GenBank/DDBJ databases">
        <authorList>
            <person name="Ploux O."/>
        </authorList>
    </citation>
    <scope>NUCLEOTIDE SEQUENCE [LARGE SCALE GENOMIC DNA]</scope>
    <source>
        <strain evidence="13">BS258</strain>
    </source>
</reference>
<evidence type="ECO:0000313" key="11">
    <source>
        <dbReference type="EMBL" id="KHS52044.1"/>
    </source>
</evidence>
<name>A0A0B9A0C8_BRELN</name>
<dbReference type="Proteomes" id="UP000075950">
    <property type="component" value="Chromosome"/>
</dbReference>
<proteinExistence type="inferred from homology"/>
<dbReference type="SUPFAM" id="SSF46934">
    <property type="entry name" value="UBA-like"/>
    <property type="match status" value="1"/>
</dbReference>
<keyword evidence="12" id="KW-1185">Reference proteome</keyword>
<evidence type="ECO:0000256" key="4">
    <source>
        <dbReference type="ARBA" id="ARBA00022917"/>
    </source>
</evidence>
<accession>A0A0B9A0C8</accession>
<dbReference type="InterPro" id="IPR009060">
    <property type="entry name" value="UBA-like_sf"/>
</dbReference>
<dbReference type="Gene3D" id="3.30.479.20">
    <property type="entry name" value="Elongation factor Ts, dimerisation domain"/>
    <property type="match status" value="2"/>
</dbReference>
<sequence>MANYTAADIKALREKTGAGMMDVKKALDESDGDQAKAMEALRIKGLKGATKREGRSTSDGLVATSVEGGVGTMIELNSETDFVAKSEPFLKLSEEVLSLAVANKADSAESLLAAETDGKPVSQFITESGASLGEKVDLRRVGRLEGAKIASYLHRTNKDLPPQVGVLLAFEGDDETVAHDVAVHIAAMAPKYFSREDVPADLVENERRIAEDTAKNEGKPEQAMPKIVEGRVNGFFKENCLLDQGFAKDPKQSVAKVLEAAGVKATGFLRYRVGA</sequence>
<dbReference type="AlphaFoldDB" id="A0A0B9A0C8"/>
<reference evidence="10" key="3">
    <citation type="submission" date="2016-03" db="EMBL/GenBank/DDBJ databases">
        <authorList>
            <person name="Zhu Y."/>
            <person name="Sun C."/>
        </authorList>
    </citation>
    <scope>NUCLEOTIDE SEQUENCE</scope>
    <source>
        <strain evidence="10">BS258</strain>
    </source>
</reference>
<dbReference type="RefSeq" id="WP_039210955.1">
    <property type="nucleotide sequence ID" value="NZ_CP014869.1"/>
</dbReference>
<dbReference type="OrthoDB" id="9808348at2"/>
<dbReference type="GO" id="GO:0005737">
    <property type="term" value="C:cytoplasm"/>
    <property type="evidence" value="ECO:0007669"/>
    <property type="project" value="UniProtKB-SubCell"/>
</dbReference>
<evidence type="ECO:0000256" key="7">
    <source>
        <dbReference type="RuleBase" id="RU000642"/>
    </source>
</evidence>
<gene>
    <name evidence="6" type="primary">tsf</name>
    <name evidence="10" type="ORF">A2T55_11820</name>
    <name evidence="11" type="ORF">AE0388_2594</name>
</gene>
<evidence type="ECO:0000313" key="13">
    <source>
        <dbReference type="Proteomes" id="UP000075950"/>
    </source>
</evidence>
<dbReference type="Gene3D" id="1.10.286.20">
    <property type="match status" value="1"/>
</dbReference>
<dbReference type="PATRIC" id="fig|1703.6.peg.2499"/>
<comment type="subcellular location">
    <subcellularLocation>
        <location evidence="6 8">Cytoplasm</location>
    </subcellularLocation>
</comment>
<evidence type="ECO:0000256" key="3">
    <source>
        <dbReference type="ARBA" id="ARBA00022768"/>
    </source>
</evidence>
<dbReference type="PROSITE" id="PS01127">
    <property type="entry name" value="EF_TS_2"/>
    <property type="match status" value="1"/>
</dbReference>
<dbReference type="EMBL" id="CP014869">
    <property type="protein sequence ID" value="AMT94380.1"/>
    <property type="molecule type" value="Genomic_DNA"/>
</dbReference>
<dbReference type="PANTHER" id="PTHR11741:SF0">
    <property type="entry name" value="ELONGATION FACTOR TS, MITOCHONDRIAL"/>
    <property type="match status" value="1"/>
</dbReference>